<dbReference type="STRING" id="156994.SAMN04488028_101866"/>
<name>A0A1M6L8J7_REIAG</name>
<keyword evidence="18" id="KW-0472">Membrane</keyword>
<evidence type="ECO:0000256" key="14">
    <source>
        <dbReference type="ARBA" id="ARBA00024827"/>
    </source>
</evidence>
<keyword evidence="11" id="KW-0408">Iron</keyword>
<evidence type="ECO:0000256" key="2">
    <source>
        <dbReference type="ARBA" id="ARBA00001966"/>
    </source>
</evidence>
<dbReference type="GO" id="GO:0046872">
    <property type="term" value="F:metal ion binding"/>
    <property type="evidence" value="ECO:0007669"/>
    <property type="project" value="UniProtKB-KW"/>
</dbReference>
<dbReference type="SUPFAM" id="SSF55874">
    <property type="entry name" value="ATPase domain of HSP90 chaperone/DNA topoisomerase II/histidine kinase"/>
    <property type="match status" value="1"/>
</dbReference>
<keyword evidence="18" id="KW-0812">Transmembrane</keyword>
<dbReference type="Pfam" id="PF13424">
    <property type="entry name" value="TPR_12"/>
    <property type="match status" value="1"/>
</dbReference>
<dbReference type="CDD" id="cd16917">
    <property type="entry name" value="HATPase_UhpB-NarQ-NarX-like"/>
    <property type="match status" value="1"/>
</dbReference>
<dbReference type="Gene3D" id="1.20.5.1930">
    <property type="match status" value="1"/>
</dbReference>
<dbReference type="InterPro" id="IPR050482">
    <property type="entry name" value="Sensor_HK_TwoCompSys"/>
</dbReference>
<protein>
    <recommendedName>
        <fullName evidence="5">Oxygen sensor histidine kinase NreB</fullName>
        <ecNumber evidence="4">2.7.13.3</ecNumber>
    </recommendedName>
    <alternativeName>
        <fullName evidence="15">Nitrogen regulation protein B</fullName>
    </alternativeName>
</protein>
<evidence type="ECO:0000256" key="1">
    <source>
        <dbReference type="ARBA" id="ARBA00000085"/>
    </source>
</evidence>
<evidence type="ECO:0000313" key="20">
    <source>
        <dbReference type="EMBL" id="SHJ67464.1"/>
    </source>
</evidence>
<dbReference type="Pfam" id="PF07730">
    <property type="entry name" value="HisKA_3"/>
    <property type="match status" value="1"/>
</dbReference>
<dbReference type="Pfam" id="PF02518">
    <property type="entry name" value="HATPase_c"/>
    <property type="match status" value="1"/>
</dbReference>
<organism evidence="20 21">
    <name type="scientific">Reichenbachiella agariperforans</name>
    <dbReference type="NCBI Taxonomy" id="156994"/>
    <lineage>
        <taxon>Bacteria</taxon>
        <taxon>Pseudomonadati</taxon>
        <taxon>Bacteroidota</taxon>
        <taxon>Cytophagia</taxon>
        <taxon>Cytophagales</taxon>
        <taxon>Reichenbachiellaceae</taxon>
        <taxon>Reichenbachiella</taxon>
    </lineage>
</organism>
<evidence type="ECO:0000256" key="13">
    <source>
        <dbReference type="ARBA" id="ARBA00023014"/>
    </source>
</evidence>
<feature type="transmembrane region" description="Helical" evidence="18">
    <location>
        <begin position="412"/>
        <end position="429"/>
    </location>
</feature>
<dbReference type="EC" id="2.7.13.3" evidence="4"/>
<dbReference type="Gene3D" id="3.30.565.10">
    <property type="entry name" value="Histidine kinase-like ATPase, C-terminal domain"/>
    <property type="match status" value="1"/>
</dbReference>
<dbReference type="PROSITE" id="PS50109">
    <property type="entry name" value="HIS_KIN"/>
    <property type="match status" value="1"/>
</dbReference>
<keyword evidence="6" id="KW-0004">4Fe-4S</keyword>
<dbReference type="PROSITE" id="PS50005">
    <property type="entry name" value="TPR"/>
    <property type="match status" value="3"/>
</dbReference>
<dbReference type="PANTHER" id="PTHR24421">
    <property type="entry name" value="NITRATE/NITRITE SENSOR PROTEIN NARX-RELATED"/>
    <property type="match status" value="1"/>
</dbReference>
<keyword evidence="12" id="KW-0902">Two-component regulatory system</keyword>
<evidence type="ECO:0000256" key="18">
    <source>
        <dbReference type="SAM" id="Phobius"/>
    </source>
</evidence>
<evidence type="ECO:0000256" key="5">
    <source>
        <dbReference type="ARBA" id="ARBA00017322"/>
    </source>
</evidence>
<evidence type="ECO:0000256" key="9">
    <source>
        <dbReference type="ARBA" id="ARBA00022723"/>
    </source>
</evidence>
<dbReference type="InterPro" id="IPR011990">
    <property type="entry name" value="TPR-like_helical_dom_sf"/>
</dbReference>
<dbReference type="SUPFAM" id="SSF48452">
    <property type="entry name" value="TPR-like"/>
    <property type="match status" value="1"/>
</dbReference>
<comment type="cofactor">
    <cofactor evidence="2">
        <name>[4Fe-4S] cluster</name>
        <dbReference type="ChEBI" id="CHEBI:49883"/>
    </cofactor>
</comment>
<evidence type="ECO:0000256" key="15">
    <source>
        <dbReference type="ARBA" id="ARBA00030800"/>
    </source>
</evidence>
<dbReference type="Proteomes" id="UP000184474">
    <property type="component" value="Unassembled WGS sequence"/>
</dbReference>
<feature type="repeat" description="TPR" evidence="16">
    <location>
        <begin position="126"/>
        <end position="159"/>
    </location>
</feature>
<evidence type="ECO:0000313" key="21">
    <source>
        <dbReference type="Proteomes" id="UP000184474"/>
    </source>
</evidence>
<dbReference type="GO" id="GO:0000155">
    <property type="term" value="F:phosphorelay sensor kinase activity"/>
    <property type="evidence" value="ECO:0007669"/>
    <property type="project" value="InterPro"/>
</dbReference>
<dbReference type="GO" id="GO:0005737">
    <property type="term" value="C:cytoplasm"/>
    <property type="evidence" value="ECO:0007669"/>
    <property type="project" value="UniProtKB-SubCell"/>
</dbReference>
<keyword evidence="18" id="KW-1133">Transmembrane helix</keyword>
<feature type="repeat" description="TPR" evidence="16">
    <location>
        <begin position="283"/>
        <end position="316"/>
    </location>
</feature>
<evidence type="ECO:0000256" key="11">
    <source>
        <dbReference type="ARBA" id="ARBA00023004"/>
    </source>
</evidence>
<dbReference type="InterPro" id="IPR036890">
    <property type="entry name" value="HATPase_C_sf"/>
</dbReference>
<sequence length="667" mass="76236">MSMRLQRLLPIFILFIATGLQSSYSQQSVLMKAFEERIESLPYQIQIDTLLSTSLLPVSDSLPGAIVLAKRALEISLKNHYIIGSAISYQYLGNAQFLEDQFDRALINLEAGIKIYDSLKDTKGVMNCQKSMGSVYMKMGNYDEAIKRYLIAMKIAEQLLGKDTTAEIYGHIGTALNYQRKYDQAISYLETALSKNPPLSIKHKILNSLGISIKHTGDFKKAEEYYLESARICVETQTDMCEVYAYNSLVSLYREIDQPKAIQYAHKIIDQLENVKRNKEILVSVYNNLGAIYMDQLKYDQTIFYLKKALALSKETHQGNRYIIHANLSFAYEDTKQYKLALEHITTYWQFKDSLLSVEKSKLVEEYLTKFQVEKKEKEIMLLKKDKELQEAKLANNKAELHKQALIRNTSIASSILIITVMFVMFVFYRQKTKDKELLAQQAKEVAKQKKLELIRTHEIKTIQASIEGQEHERQRIAKELHDGIAGSLASIKLSLSQLTDKYGASKPLKKIITNLNDTYEEVRTISHHLTPPRITNTSFIELIDNYLKELSALCKIHIGTHYYPKDKIDQLPEHIKSEIYRILQELITNIIKHSQAKHIEINFTITDGRLSLLVEDNGVGFNTQTTTTGIGLRNIVSRVELLHGEIDIDSYLGRGTILNIAIPISG</sequence>
<keyword evidence="21" id="KW-1185">Reference proteome</keyword>
<evidence type="ECO:0000256" key="6">
    <source>
        <dbReference type="ARBA" id="ARBA00022485"/>
    </source>
</evidence>
<dbReference type="GO" id="GO:0016020">
    <property type="term" value="C:membrane"/>
    <property type="evidence" value="ECO:0007669"/>
    <property type="project" value="InterPro"/>
</dbReference>
<reference evidence="21" key="1">
    <citation type="submission" date="2016-11" db="EMBL/GenBank/DDBJ databases">
        <authorList>
            <person name="Varghese N."/>
            <person name="Submissions S."/>
        </authorList>
    </citation>
    <scope>NUCLEOTIDE SEQUENCE [LARGE SCALE GENOMIC DNA]</scope>
    <source>
        <strain evidence="21">DSM 26134</strain>
    </source>
</reference>
<evidence type="ECO:0000256" key="3">
    <source>
        <dbReference type="ARBA" id="ARBA00004496"/>
    </source>
</evidence>
<dbReference type="SMART" id="SM00387">
    <property type="entry name" value="HATPase_c"/>
    <property type="match status" value="1"/>
</dbReference>
<dbReference type="PRINTS" id="PR00344">
    <property type="entry name" value="BCTRLSENSOR"/>
</dbReference>
<evidence type="ECO:0000256" key="10">
    <source>
        <dbReference type="ARBA" id="ARBA00022777"/>
    </source>
</evidence>
<accession>A0A1M6L8J7</accession>
<feature type="domain" description="Histidine kinase" evidence="19">
    <location>
        <begin position="476"/>
        <end position="667"/>
    </location>
</feature>
<evidence type="ECO:0000256" key="16">
    <source>
        <dbReference type="PROSITE-ProRule" id="PRU00339"/>
    </source>
</evidence>
<dbReference type="Pfam" id="PF13181">
    <property type="entry name" value="TPR_8"/>
    <property type="match status" value="1"/>
</dbReference>
<comment type="function">
    <text evidence="14">Member of the two-component regulatory system NreB/NreC involved in the control of dissimilatory nitrate/nitrite reduction in response to oxygen. NreB functions as a direct oxygen sensor histidine kinase which is autophosphorylated, in the absence of oxygen, probably at the conserved histidine residue, and transfers its phosphate group probably to a conserved aspartate residue of NreC. NreB/NreC activates the expression of the nitrate (narGHJI) and nitrite (nir) reductase operons, as well as the putative nitrate transporter gene narT.</text>
</comment>
<dbReference type="EMBL" id="FRAA01000001">
    <property type="protein sequence ID" value="SHJ67464.1"/>
    <property type="molecule type" value="Genomic_DNA"/>
</dbReference>
<keyword evidence="7" id="KW-0963">Cytoplasm</keyword>
<dbReference type="InterPro" id="IPR011712">
    <property type="entry name" value="Sig_transdc_His_kin_sub3_dim/P"/>
</dbReference>
<evidence type="ECO:0000256" key="12">
    <source>
        <dbReference type="ARBA" id="ARBA00023012"/>
    </source>
</evidence>
<evidence type="ECO:0000256" key="8">
    <source>
        <dbReference type="ARBA" id="ARBA00022679"/>
    </source>
</evidence>
<dbReference type="InterPro" id="IPR003594">
    <property type="entry name" value="HATPase_dom"/>
</dbReference>
<dbReference type="SMART" id="SM00028">
    <property type="entry name" value="TPR"/>
    <property type="match status" value="5"/>
</dbReference>
<feature type="coiled-coil region" evidence="17">
    <location>
        <begin position="373"/>
        <end position="409"/>
    </location>
</feature>
<keyword evidence="13" id="KW-0411">Iron-sulfur</keyword>
<evidence type="ECO:0000256" key="7">
    <source>
        <dbReference type="ARBA" id="ARBA00022490"/>
    </source>
</evidence>
<comment type="subcellular location">
    <subcellularLocation>
        <location evidence="3">Cytoplasm</location>
    </subcellularLocation>
</comment>
<evidence type="ECO:0000259" key="19">
    <source>
        <dbReference type="PROSITE" id="PS50109"/>
    </source>
</evidence>
<dbReference type="InterPro" id="IPR005467">
    <property type="entry name" value="His_kinase_dom"/>
</dbReference>
<dbReference type="InterPro" id="IPR004358">
    <property type="entry name" value="Sig_transdc_His_kin-like_C"/>
</dbReference>
<dbReference type="InterPro" id="IPR019734">
    <property type="entry name" value="TPR_rpt"/>
</dbReference>
<keyword evidence="17" id="KW-0175">Coiled coil</keyword>
<keyword evidence="9" id="KW-0479">Metal-binding</keyword>
<keyword evidence="10 20" id="KW-0418">Kinase</keyword>
<comment type="catalytic activity">
    <reaction evidence="1">
        <text>ATP + protein L-histidine = ADP + protein N-phospho-L-histidine.</text>
        <dbReference type="EC" id="2.7.13.3"/>
    </reaction>
</comment>
<feature type="repeat" description="TPR" evidence="16">
    <location>
        <begin position="166"/>
        <end position="199"/>
    </location>
</feature>
<evidence type="ECO:0000256" key="4">
    <source>
        <dbReference type="ARBA" id="ARBA00012438"/>
    </source>
</evidence>
<proteinExistence type="predicted"/>
<keyword evidence="16" id="KW-0802">TPR repeat</keyword>
<gene>
    <name evidence="20" type="ORF">SAMN04488028_101866</name>
</gene>
<dbReference type="Gene3D" id="1.25.40.10">
    <property type="entry name" value="Tetratricopeptide repeat domain"/>
    <property type="match status" value="3"/>
</dbReference>
<dbReference type="GO" id="GO:0046983">
    <property type="term" value="F:protein dimerization activity"/>
    <property type="evidence" value="ECO:0007669"/>
    <property type="project" value="InterPro"/>
</dbReference>
<dbReference type="GO" id="GO:0051539">
    <property type="term" value="F:4 iron, 4 sulfur cluster binding"/>
    <property type="evidence" value="ECO:0007669"/>
    <property type="project" value="UniProtKB-KW"/>
</dbReference>
<keyword evidence="8" id="KW-0808">Transferase</keyword>
<evidence type="ECO:0000256" key="17">
    <source>
        <dbReference type="SAM" id="Coils"/>
    </source>
</evidence>
<dbReference type="AlphaFoldDB" id="A0A1M6L8J7"/>